<dbReference type="SUPFAM" id="SSF56219">
    <property type="entry name" value="DNase I-like"/>
    <property type="match status" value="1"/>
</dbReference>
<evidence type="ECO:0000259" key="3">
    <source>
        <dbReference type="PROSITE" id="PS50026"/>
    </source>
</evidence>
<feature type="disulfide bond" evidence="2">
    <location>
        <begin position="1257"/>
        <end position="1267"/>
    </location>
</feature>
<evidence type="ECO:0000256" key="2">
    <source>
        <dbReference type="PROSITE-ProRule" id="PRU00076"/>
    </source>
</evidence>
<evidence type="ECO:0000313" key="6">
    <source>
        <dbReference type="Proteomes" id="UP000683360"/>
    </source>
</evidence>
<keyword evidence="1 2" id="KW-1015">Disulfide bond</keyword>
<dbReference type="EMBL" id="CAJPWZ010000318">
    <property type="protein sequence ID" value="CAG2190205.1"/>
    <property type="molecule type" value="Genomic_DNA"/>
</dbReference>
<dbReference type="SUPFAM" id="SSF56672">
    <property type="entry name" value="DNA/RNA polymerases"/>
    <property type="match status" value="1"/>
</dbReference>
<dbReference type="InterPro" id="IPR005135">
    <property type="entry name" value="Endo/exonuclease/phosphatase"/>
</dbReference>
<dbReference type="CDD" id="cd00054">
    <property type="entry name" value="EGF_CA"/>
    <property type="match status" value="3"/>
</dbReference>
<proteinExistence type="predicted"/>
<reference evidence="5" key="1">
    <citation type="submission" date="2021-03" db="EMBL/GenBank/DDBJ databases">
        <authorList>
            <person name="Bekaert M."/>
        </authorList>
    </citation>
    <scope>NUCLEOTIDE SEQUENCE</scope>
</reference>
<evidence type="ECO:0000313" key="5">
    <source>
        <dbReference type="EMBL" id="CAG2190205.1"/>
    </source>
</evidence>
<dbReference type="CDD" id="cd01650">
    <property type="entry name" value="RT_nLTR_like"/>
    <property type="match status" value="1"/>
</dbReference>
<evidence type="ECO:0000256" key="1">
    <source>
        <dbReference type="ARBA" id="ARBA00023157"/>
    </source>
</evidence>
<dbReference type="SMART" id="SM00254">
    <property type="entry name" value="ShKT"/>
    <property type="match status" value="2"/>
</dbReference>
<dbReference type="InterPro" id="IPR001881">
    <property type="entry name" value="EGF-like_Ca-bd_dom"/>
</dbReference>
<dbReference type="SMART" id="SM00179">
    <property type="entry name" value="EGF_CA"/>
    <property type="match status" value="3"/>
</dbReference>
<dbReference type="SMART" id="SM00181">
    <property type="entry name" value="EGF"/>
    <property type="match status" value="3"/>
</dbReference>
<dbReference type="Gene3D" id="2.10.25.10">
    <property type="entry name" value="Laminin"/>
    <property type="match status" value="3"/>
</dbReference>
<dbReference type="InterPro" id="IPR000742">
    <property type="entry name" value="EGF"/>
</dbReference>
<gene>
    <name evidence="5" type="ORF">MEDL_5524</name>
</gene>
<name>A0A8S3Q2J7_MYTED</name>
<dbReference type="Pfam" id="PF03372">
    <property type="entry name" value="Exo_endo_phos"/>
    <property type="match status" value="1"/>
</dbReference>
<dbReference type="InterPro" id="IPR043502">
    <property type="entry name" value="DNA/RNA_pol_sf"/>
</dbReference>
<organism evidence="5 6">
    <name type="scientific">Mytilus edulis</name>
    <name type="common">Blue mussel</name>
    <dbReference type="NCBI Taxonomy" id="6550"/>
    <lineage>
        <taxon>Eukaryota</taxon>
        <taxon>Metazoa</taxon>
        <taxon>Spiralia</taxon>
        <taxon>Lophotrochozoa</taxon>
        <taxon>Mollusca</taxon>
        <taxon>Bivalvia</taxon>
        <taxon>Autobranchia</taxon>
        <taxon>Pteriomorphia</taxon>
        <taxon>Mytilida</taxon>
        <taxon>Mytiloidea</taxon>
        <taxon>Mytilidae</taxon>
        <taxon>Mytilinae</taxon>
        <taxon>Mytilus</taxon>
    </lineage>
</organism>
<dbReference type="Gene3D" id="3.60.10.10">
    <property type="entry name" value="Endonuclease/exonuclease/phosphatase"/>
    <property type="match status" value="1"/>
</dbReference>
<dbReference type="InterPro" id="IPR000477">
    <property type="entry name" value="RT_dom"/>
</dbReference>
<comment type="caution">
    <text evidence="2">Lacks conserved residue(s) required for the propagation of feature annotation.</text>
</comment>
<dbReference type="PROSITE" id="PS00022">
    <property type="entry name" value="EGF_1"/>
    <property type="match status" value="2"/>
</dbReference>
<dbReference type="InterPro" id="IPR036691">
    <property type="entry name" value="Endo/exonu/phosph_ase_sf"/>
</dbReference>
<accession>A0A8S3Q2J7</accession>
<feature type="domain" description="EGF-like" evidence="3">
    <location>
        <begin position="1190"/>
        <end position="1220"/>
    </location>
</feature>
<dbReference type="Pfam" id="PF00078">
    <property type="entry name" value="RVT_1"/>
    <property type="match status" value="1"/>
</dbReference>
<dbReference type="SUPFAM" id="SSF57196">
    <property type="entry name" value="EGF/Laminin"/>
    <property type="match status" value="2"/>
</dbReference>
<sequence>MLLRITTWNMRGAMYGTSYFENLLNDSDICIVTEHWLNRNNITFLYELANDFRVFSCFSSCSVNSNRGSGGVAILVRKKLGFKTHNLFVDNDRICAIKLSKHGYESLCIIGTLLPSTNHSTEEYLQYFQTVCSIYDRMSVDCVTVIGGDFNTDITVTSLSSKSKNVIDFITKNNLSPVPLMSGRKGPDFTFRSKDMTRKTMIDYIFIPEFFCNGFKNLEVRNDCPFNVSDHYPVLIILDMNLLCNTSNKFHLYRKVLMWSKCDEWEKKYYQTELDKLLNFEVLPLNSCEINENYIEHINSNIINVVHIAANSCIPTGKFRHYLKPYWKSNSLDYYHNEQRQARKTWLSTGKVRNNDNIFYNQYKDKKREFRKHKRNAERLWESEKFADVQKAAEMDIGHFYRVVRKHRQQKSPATCLNYDGNSATNNGDICKLWSTYFSDLYTPNENENDNFDQSFYMDVTEKIREYSSQSRKPFNAFFDVPYTDDEIYEQIKTLKCGKAPGPDYVCNEHIIYGGNTLLKWICYIFNIILKCEYVPLLYRHGIIIPLYKGNNKDKSNPNSYRAIVLTSVFGKLHDKTVLHRINKMLTALDKTFPDPLQFGFVPEHGSIPALYTLKECINVFLKSKSKLYVGFLDNEKAFDKIWHDGLFLKLKEIGVTGKLWNILFMSYKSASAHVQYNGLTSDNFSISQGVGQGRVLSSWLFSLYINDLILQLITTNCGIRIGYLNIPTILLADDTTLLSASPKGLQGLLDCVQTYACKWRLKYNGTKSCVLTFNNNNTDVDIKLGNTTIACKTDTIYAGTLITNNNKTFERTKKAAKKLKKNLHSLYSAGVNPKGLTPITNTLIWKRFVLPTALYSCEVWGQLSNSETELLERTQRYAARYIQCMDKYSPTDSTTSNLGLWSLEAVIDKFKLLFFGRLCRSKSGTTHKKLFNMCISQIILDENAEHSITYNLITTLVKYDLFSFLETYVNEDYIPEKVLWSKIVRQSIEIYEENKWKSNLENRNELKRYSKIHPTLCEHRLIRLTVLYPDTKLELLVLVALGSAAIKKATCTLCNKQSFDIVKHLIMECHVLLTERNVMFYKIVDELPIQKSVDIFNLDDDDLLEVLLGAVDNTVYDLDPIVWSRMIFVFIFIEHDNNNQKKIQKKFKFLTKIAAQIHVSMEPVRKINGGYNCSCQAGYTGYNCQKDCSPDPCIHGHCHNKLTRFHCTCETGYQGPKCSQNCNPNPCIHGYCHNRLTGFICTCGVGYQGSTCNKDCSNNPCVYGTCHSSPSGYQCSCIVGYTGHNCDKAPPVMTITTYEETTVSTQTSPVCNDSPFVTCSDQHVCADLTLKQLCPFSCGLCSCADSTFVTCSSSLCANDNFRQLCQKTCGVCGMYKSKF</sequence>
<dbReference type="Proteomes" id="UP000683360">
    <property type="component" value="Unassembled WGS sequence"/>
</dbReference>
<evidence type="ECO:0000259" key="4">
    <source>
        <dbReference type="PROSITE" id="PS50878"/>
    </source>
</evidence>
<dbReference type="InterPro" id="IPR003582">
    <property type="entry name" value="ShKT_dom"/>
</dbReference>
<dbReference type="GO" id="GO:0005509">
    <property type="term" value="F:calcium ion binding"/>
    <property type="evidence" value="ECO:0007669"/>
    <property type="project" value="InterPro"/>
</dbReference>
<dbReference type="PROSITE" id="PS01186">
    <property type="entry name" value="EGF_2"/>
    <property type="match status" value="1"/>
</dbReference>
<dbReference type="GO" id="GO:0003824">
    <property type="term" value="F:catalytic activity"/>
    <property type="evidence" value="ECO:0007669"/>
    <property type="project" value="InterPro"/>
</dbReference>
<keyword evidence="6" id="KW-1185">Reference proteome</keyword>
<dbReference type="InterPro" id="IPR000152">
    <property type="entry name" value="EGF-type_Asp/Asn_hydroxyl_site"/>
</dbReference>
<dbReference type="PROSITE" id="PS50878">
    <property type="entry name" value="RT_POL"/>
    <property type="match status" value="1"/>
</dbReference>
<dbReference type="PANTHER" id="PTHR47027">
    <property type="entry name" value="REVERSE TRANSCRIPTASE DOMAIN-CONTAINING PROTEIN"/>
    <property type="match status" value="1"/>
</dbReference>
<feature type="disulfide bond" evidence="2">
    <location>
        <begin position="1278"/>
        <end position="1287"/>
    </location>
</feature>
<feature type="disulfide bond" evidence="2">
    <location>
        <begin position="1210"/>
        <end position="1219"/>
    </location>
</feature>
<feature type="domain" description="EGF-like" evidence="3">
    <location>
        <begin position="1254"/>
        <end position="1288"/>
    </location>
</feature>
<dbReference type="OrthoDB" id="6159030at2759"/>
<protein>
    <submittedName>
        <fullName evidence="5">Uncharacterized protein</fullName>
    </submittedName>
</protein>
<dbReference type="PANTHER" id="PTHR47027:SF20">
    <property type="entry name" value="REVERSE TRANSCRIPTASE-LIKE PROTEIN WITH RNA-DIRECTED DNA POLYMERASE DOMAIN"/>
    <property type="match status" value="1"/>
</dbReference>
<dbReference type="PROSITE" id="PS50026">
    <property type="entry name" value="EGF_3"/>
    <property type="match status" value="2"/>
</dbReference>
<feature type="domain" description="Reverse transcriptase" evidence="4">
    <location>
        <begin position="528"/>
        <end position="803"/>
    </location>
</feature>
<dbReference type="PROSITE" id="PS00010">
    <property type="entry name" value="ASX_HYDROXYL"/>
    <property type="match status" value="1"/>
</dbReference>
<keyword evidence="2" id="KW-0245">EGF-like domain</keyword>
<comment type="caution">
    <text evidence="5">The sequence shown here is derived from an EMBL/GenBank/DDBJ whole genome shotgun (WGS) entry which is preliminary data.</text>
</comment>